<keyword evidence="4" id="KW-1185">Reference proteome</keyword>
<dbReference type="AlphaFoldDB" id="A0A1T4YMK3"/>
<evidence type="ECO:0000313" key="5">
    <source>
        <dbReference type="Proteomes" id="UP000189735"/>
    </source>
</evidence>
<evidence type="ECO:0000313" key="4">
    <source>
        <dbReference type="Proteomes" id="UP000032503"/>
    </source>
</evidence>
<feature type="compositionally biased region" description="Basic and acidic residues" evidence="1">
    <location>
        <begin position="64"/>
        <end position="80"/>
    </location>
</feature>
<reference evidence="5" key="4">
    <citation type="submission" date="2017-02" db="EMBL/GenBank/DDBJ databases">
        <authorList>
            <person name="Varghese N."/>
            <person name="Submissions S."/>
        </authorList>
    </citation>
    <scope>NUCLEOTIDE SEQUENCE [LARGE SCALE GENOMIC DNA]</scope>
    <source>
        <strain evidence="5">VKM Ac-2052</strain>
    </source>
</reference>
<evidence type="ECO:0000313" key="2">
    <source>
        <dbReference type="EMBL" id="KJC62920.1"/>
    </source>
</evidence>
<dbReference type="Proteomes" id="UP000189735">
    <property type="component" value="Unassembled WGS sequence"/>
</dbReference>
<evidence type="ECO:0000256" key="1">
    <source>
        <dbReference type="SAM" id="MobiDB-lite"/>
    </source>
</evidence>
<feature type="region of interest" description="Disordered" evidence="1">
    <location>
        <begin position="1"/>
        <end position="80"/>
    </location>
</feature>
<reference evidence="3" key="3">
    <citation type="submission" date="2017-02" db="EMBL/GenBank/DDBJ databases">
        <authorList>
            <person name="Peterson S.W."/>
        </authorList>
    </citation>
    <scope>NUCLEOTIDE SEQUENCE [LARGE SCALE GENOMIC DNA]</scope>
    <source>
        <strain evidence="3">VKM Ac-2052</strain>
    </source>
</reference>
<dbReference type="RefSeq" id="WP_044443861.1">
    <property type="nucleotide sequence ID" value="NZ_JYFC01000011.1"/>
</dbReference>
<accession>A0A1T4YMK3</accession>
<sequence>MVPKETNDADSACAEPTVRRTGRRRVTTDAVAGSDPTPQRADGSAVEKADEDTDASWGDPSPRGSDKNDDRLKLEKPPHW</sequence>
<gene>
    <name evidence="3" type="ORF">SAMN06295879_3638</name>
    <name evidence="2" type="ORF">TZ00_18110</name>
</gene>
<dbReference type="EMBL" id="JYFC01000011">
    <property type="protein sequence ID" value="KJC62920.1"/>
    <property type="molecule type" value="Genomic_DNA"/>
</dbReference>
<protein>
    <submittedName>
        <fullName evidence="3">Uncharacterized protein</fullName>
    </submittedName>
</protein>
<proteinExistence type="predicted"/>
<reference evidence="2" key="2">
    <citation type="submission" date="2015-02" db="EMBL/GenBank/DDBJ databases">
        <authorList>
            <person name="Vasilyev I.Y."/>
            <person name="Siniagina M.N."/>
            <person name="Malanin S.Y."/>
            <person name="Boulygina E.A."/>
            <person name="Grygoryeva T.V."/>
            <person name="Yarullina D.R."/>
            <person name="Ilinskaya O.N."/>
        </authorList>
    </citation>
    <scope>NUCLEOTIDE SEQUENCE</scope>
    <source>
        <strain evidence="2">VKM Ac-1804</strain>
    </source>
</reference>
<dbReference type="EMBL" id="FUYG01000014">
    <property type="protein sequence ID" value="SKB03029.1"/>
    <property type="molecule type" value="Genomic_DNA"/>
</dbReference>
<reference evidence="2 4" key="1">
    <citation type="journal article" date="2001" name="Int. J. Syst. Evol. Microbiol.">
        <title>Agreia bicolorata gen. nov., sp. nov., to accommodate actinobacteria isolated from narrow reed grass infected by the nematode Heteroanguina graminophila.</title>
        <authorList>
            <person name="Evtushenko L.I."/>
            <person name="Dorofeeva L.V."/>
            <person name="Dobrovolskaya T.G."/>
            <person name="Streshinskaya G.M."/>
            <person name="Subbotin S.A."/>
            <person name="Tiedje J.M."/>
        </authorList>
    </citation>
    <scope>NUCLEOTIDE SEQUENCE [LARGE SCALE GENOMIC DNA]</scope>
    <source>
        <strain evidence="2 4">VKM Ac-1804</strain>
    </source>
</reference>
<dbReference type="Proteomes" id="UP000032503">
    <property type="component" value="Unassembled WGS sequence"/>
</dbReference>
<evidence type="ECO:0000313" key="3">
    <source>
        <dbReference type="EMBL" id="SKB03029.1"/>
    </source>
</evidence>
<organism evidence="3 5">
    <name type="scientific">Agreia bicolorata</name>
    <dbReference type="NCBI Taxonomy" id="110935"/>
    <lineage>
        <taxon>Bacteria</taxon>
        <taxon>Bacillati</taxon>
        <taxon>Actinomycetota</taxon>
        <taxon>Actinomycetes</taxon>
        <taxon>Micrococcales</taxon>
        <taxon>Microbacteriaceae</taxon>
        <taxon>Agreia</taxon>
    </lineage>
</organism>
<name>A0A1T4YMK3_9MICO</name>